<dbReference type="AlphaFoldDB" id="H8KZM4"/>
<dbReference type="KEGG" id="fau:Fraau_2742"/>
<dbReference type="EMBL" id="CP003350">
    <property type="protein sequence ID" value="AFC87084.1"/>
    <property type="molecule type" value="Genomic_DNA"/>
</dbReference>
<dbReference type="RefSeq" id="WP_014404087.1">
    <property type="nucleotide sequence ID" value="NC_017033.1"/>
</dbReference>
<name>H8KZM4_FRAAD</name>
<keyword evidence="3" id="KW-1185">Reference proteome</keyword>
<keyword evidence="1" id="KW-0472">Membrane</keyword>
<gene>
    <name evidence="2" type="ordered locus">Fraau_2742</name>
</gene>
<dbReference type="STRING" id="767434.Fraau_2742"/>
<organism evidence="2 3">
    <name type="scientific">Frateuria aurantia (strain ATCC 33424 / DSM 6220 / KCTC 2777 / LMG 1558 / NBRC 3245 / NCIMB 13370)</name>
    <name type="common">Acetobacter aurantius</name>
    <dbReference type="NCBI Taxonomy" id="767434"/>
    <lineage>
        <taxon>Bacteria</taxon>
        <taxon>Pseudomonadati</taxon>
        <taxon>Pseudomonadota</taxon>
        <taxon>Gammaproteobacteria</taxon>
        <taxon>Lysobacterales</taxon>
        <taxon>Rhodanobacteraceae</taxon>
        <taxon>Frateuria</taxon>
    </lineage>
</organism>
<evidence type="ECO:0000256" key="1">
    <source>
        <dbReference type="SAM" id="Phobius"/>
    </source>
</evidence>
<protein>
    <submittedName>
        <fullName evidence="2">Uncharacterized protein</fullName>
    </submittedName>
</protein>
<feature type="transmembrane region" description="Helical" evidence="1">
    <location>
        <begin position="35"/>
        <end position="56"/>
    </location>
</feature>
<sequence>MSASPRPGSGVQQLMAEVMSPEALAARQRRARRTAWVVGAVVLVIYLGSIFQGWFYS</sequence>
<accession>H8KZM4</accession>
<reference evidence="2" key="1">
    <citation type="submission" date="2012-02" db="EMBL/GenBank/DDBJ databases">
        <title>The complete genome of Frateuria aurantia DSM 6220.</title>
        <authorList>
            <consortium name="US DOE Joint Genome Institute (JGI-PGF)"/>
            <person name="Lucas S."/>
            <person name="Copeland A."/>
            <person name="Lapidus A."/>
            <person name="Glavina del Rio T."/>
            <person name="Dalin E."/>
            <person name="Tice H."/>
            <person name="Bruce D."/>
            <person name="Goodwin L."/>
            <person name="Pitluck S."/>
            <person name="Peters L."/>
            <person name="Ovchinnikova G."/>
            <person name="Teshima H."/>
            <person name="Kyrpides N."/>
            <person name="Mavromatis K."/>
            <person name="Ivanova N."/>
            <person name="Brettin T."/>
            <person name="Detter J.C."/>
            <person name="Han C."/>
            <person name="Larimer F."/>
            <person name="Land M."/>
            <person name="Hauser L."/>
            <person name="Markowitz V."/>
            <person name="Cheng J.-F."/>
            <person name="Hugenholtz P."/>
            <person name="Woyke T."/>
            <person name="Wu D."/>
            <person name="Brambilla E."/>
            <person name="Klenk H.-P."/>
            <person name="Eisen J.A."/>
        </authorList>
    </citation>
    <scope>NUCLEOTIDE SEQUENCE</scope>
    <source>
        <strain evidence="2">DSM 6220</strain>
    </source>
</reference>
<dbReference type="HOGENOM" id="CLU_2990135_0_0_6"/>
<proteinExistence type="predicted"/>
<keyword evidence="1" id="KW-0812">Transmembrane</keyword>
<evidence type="ECO:0000313" key="2">
    <source>
        <dbReference type="EMBL" id="AFC87084.1"/>
    </source>
</evidence>
<evidence type="ECO:0000313" key="3">
    <source>
        <dbReference type="Proteomes" id="UP000005234"/>
    </source>
</evidence>
<keyword evidence="1" id="KW-1133">Transmembrane helix</keyword>
<dbReference type="Proteomes" id="UP000005234">
    <property type="component" value="Chromosome"/>
</dbReference>